<protein>
    <submittedName>
        <fullName evidence="2">Uncharacterized protein</fullName>
    </submittedName>
</protein>
<gene>
    <name evidence="2" type="ORF">C7B45_17280</name>
</gene>
<keyword evidence="1" id="KW-1133">Transmembrane helix</keyword>
<keyword evidence="1" id="KW-0812">Transmembrane</keyword>
<evidence type="ECO:0000313" key="2">
    <source>
        <dbReference type="EMBL" id="PSR19969.1"/>
    </source>
</evidence>
<dbReference type="Proteomes" id="UP000241848">
    <property type="component" value="Unassembled WGS sequence"/>
</dbReference>
<dbReference type="EMBL" id="PXYV01000104">
    <property type="protein sequence ID" value="PSR19969.1"/>
    <property type="molecule type" value="Genomic_DNA"/>
</dbReference>
<evidence type="ECO:0000256" key="1">
    <source>
        <dbReference type="SAM" id="Phobius"/>
    </source>
</evidence>
<accession>A0A2T2WCL0</accession>
<keyword evidence="1" id="KW-0472">Membrane</keyword>
<organism evidence="2 3">
    <name type="scientific">Sulfobacillus acidophilus</name>
    <dbReference type="NCBI Taxonomy" id="53633"/>
    <lineage>
        <taxon>Bacteria</taxon>
        <taxon>Bacillati</taxon>
        <taxon>Bacillota</taxon>
        <taxon>Clostridia</taxon>
        <taxon>Eubacteriales</taxon>
        <taxon>Clostridiales Family XVII. Incertae Sedis</taxon>
        <taxon>Sulfobacillus</taxon>
    </lineage>
</organism>
<sequence>MGGRSDECDHSGRHRVCRQQDYWVLVWLFATVANLMNAAALYQTQLPWVQKAKTAVEAVAWTVLGLYIAYIAVTQYILWNEGTADLDGTVLNKAILRTVLYVAVSGLFATAVFQWGLDLAQVIAASPMIQAALATNTLVQDLTNFTSVSVGLARAVGLGVVLLLIAAIQMAIRAAELVIMS</sequence>
<proteinExistence type="predicted"/>
<name>A0A2T2WCL0_9FIRM</name>
<dbReference type="Pfam" id="PF19597">
    <property type="entry name" value="TrbL_4"/>
    <property type="match status" value="1"/>
</dbReference>
<dbReference type="InterPro" id="IPR046084">
    <property type="entry name" value="TrbL_4"/>
</dbReference>
<feature type="transmembrane region" description="Helical" evidence="1">
    <location>
        <begin position="22"/>
        <end position="42"/>
    </location>
</feature>
<feature type="transmembrane region" description="Helical" evidence="1">
    <location>
        <begin position="94"/>
        <end position="113"/>
    </location>
</feature>
<reference evidence="2 3" key="1">
    <citation type="journal article" date="2014" name="BMC Genomics">
        <title>Comparison of environmental and isolate Sulfobacillus genomes reveals diverse carbon, sulfur, nitrogen, and hydrogen metabolisms.</title>
        <authorList>
            <person name="Justice N.B."/>
            <person name="Norman A."/>
            <person name="Brown C.T."/>
            <person name="Singh A."/>
            <person name="Thomas B.C."/>
            <person name="Banfield J.F."/>
        </authorList>
    </citation>
    <scope>NUCLEOTIDE SEQUENCE [LARGE SCALE GENOMIC DNA]</scope>
    <source>
        <strain evidence="2">AMDSBA3</strain>
    </source>
</reference>
<comment type="caution">
    <text evidence="2">The sequence shown here is derived from an EMBL/GenBank/DDBJ whole genome shotgun (WGS) entry which is preliminary data.</text>
</comment>
<feature type="transmembrane region" description="Helical" evidence="1">
    <location>
        <begin position="151"/>
        <end position="172"/>
    </location>
</feature>
<feature type="transmembrane region" description="Helical" evidence="1">
    <location>
        <begin position="54"/>
        <end position="73"/>
    </location>
</feature>
<evidence type="ECO:0000313" key="3">
    <source>
        <dbReference type="Proteomes" id="UP000241848"/>
    </source>
</evidence>
<dbReference type="AlphaFoldDB" id="A0A2T2WCL0"/>